<accession>A0ABQ1QFU7</accession>
<dbReference type="Proteomes" id="UP000630594">
    <property type="component" value="Unassembled WGS sequence"/>
</dbReference>
<evidence type="ECO:0000313" key="2">
    <source>
        <dbReference type="EMBL" id="GGD25327.1"/>
    </source>
</evidence>
<name>A0ABQ1QFU7_9ACTN</name>
<comment type="caution">
    <text evidence="2">The sequence shown here is derived from an EMBL/GenBank/DDBJ whole genome shotgun (WGS) entry which is preliminary data.</text>
</comment>
<protein>
    <recommendedName>
        <fullName evidence="4">DUF4913 domain-containing protein</fullName>
    </recommendedName>
</protein>
<proteinExistence type="predicted"/>
<dbReference type="EMBL" id="BMCK01000004">
    <property type="protein sequence ID" value="GGD25327.1"/>
    <property type="molecule type" value="Genomic_DNA"/>
</dbReference>
<sequence length="103" mass="11797">MFRRRVGERAEHRWAADWWRYPKAVIRLEALWRAWESLRLDPALGISVWLRDHADYHLGVLMSPTGPFAKSTYEAKAADPLPYDAPPPGLFQDPVQESSAAIP</sequence>
<keyword evidence="3" id="KW-1185">Reference proteome</keyword>
<feature type="region of interest" description="Disordered" evidence="1">
    <location>
        <begin position="79"/>
        <end position="103"/>
    </location>
</feature>
<organism evidence="2 3">
    <name type="scientific">Nocardioides daphniae</name>
    <dbReference type="NCBI Taxonomy" id="402297"/>
    <lineage>
        <taxon>Bacteria</taxon>
        <taxon>Bacillati</taxon>
        <taxon>Actinomycetota</taxon>
        <taxon>Actinomycetes</taxon>
        <taxon>Propionibacteriales</taxon>
        <taxon>Nocardioidaceae</taxon>
        <taxon>Nocardioides</taxon>
    </lineage>
</organism>
<evidence type="ECO:0000256" key="1">
    <source>
        <dbReference type="SAM" id="MobiDB-lite"/>
    </source>
</evidence>
<gene>
    <name evidence="2" type="ORF">GCM10007231_25810</name>
</gene>
<dbReference type="InterPro" id="IPR032584">
    <property type="entry name" value="DUF4913"/>
</dbReference>
<evidence type="ECO:0000313" key="3">
    <source>
        <dbReference type="Proteomes" id="UP000630594"/>
    </source>
</evidence>
<reference evidence="3" key="1">
    <citation type="journal article" date="2019" name="Int. J. Syst. Evol. Microbiol.">
        <title>The Global Catalogue of Microorganisms (GCM) 10K type strain sequencing project: providing services to taxonomists for standard genome sequencing and annotation.</title>
        <authorList>
            <consortium name="The Broad Institute Genomics Platform"/>
            <consortium name="The Broad Institute Genome Sequencing Center for Infectious Disease"/>
            <person name="Wu L."/>
            <person name="Ma J."/>
        </authorList>
    </citation>
    <scope>NUCLEOTIDE SEQUENCE [LARGE SCALE GENOMIC DNA]</scope>
    <source>
        <strain evidence="3">CCM 7403</strain>
    </source>
</reference>
<dbReference type="Pfam" id="PF16259">
    <property type="entry name" value="DUF4913"/>
    <property type="match status" value="1"/>
</dbReference>
<evidence type="ECO:0008006" key="4">
    <source>
        <dbReference type="Google" id="ProtNLM"/>
    </source>
</evidence>